<accession>A0A368X6H0</accession>
<evidence type="ECO:0000313" key="2">
    <source>
        <dbReference type="Proteomes" id="UP000253647"/>
    </source>
</evidence>
<proteinExistence type="predicted"/>
<organism evidence="1 2">
    <name type="scientific">Marinobacter nauticus</name>
    <name type="common">Marinobacter hydrocarbonoclasticus</name>
    <name type="synonym">Marinobacter aquaeolei</name>
    <dbReference type="NCBI Taxonomy" id="2743"/>
    <lineage>
        <taxon>Bacteria</taxon>
        <taxon>Pseudomonadati</taxon>
        <taxon>Pseudomonadota</taxon>
        <taxon>Gammaproteobacteria</taxon>
        <taxon>Pseudomonadales</taxon>
        <taxon>Marinobacteraceae</taxon>
        <taxon>Marinobacter</taxon>
    </lineage>
</organism>
<dbReference type="AlphaFoldDB" id="A0A368X6H0"/>
<dbReference type="EMBL" id="QPJI01000019">
    <property type="protein sequence ID" value="RCW63309.1"/>
    <property type="molecule type" value="Genomic_DNA"/>
</dbReference>
<name>A0A368X6H0_MARNT</name>
<dbReference type="Proteomes" id="UP000253647">
    <property type="component" value="Unassembled WGS sequence"/>
</dbReference>
<reference evidence="1 2" key="1">
    <citation type="submission" date="2018-07" db="EMBL/GenBank/DDBJ databases">
        <title>Freshwater and sediment microbial communities from various areas in North America, analyzing microbe dynamics in response to fracking.</title>
        <authorList>
            <person name="Lamendella R."/>
        </authorList>
    </citation>
    <scope>NUCLEOTIDE SEQUENCE [LARGE SCALE GENOMIC DNA]</scope>
    <source>
        <strain evidence="1 2">105B</strain>
    </source>
</reference>
<evidence type="ECO:0000313" key="1">
    <source>
        <dbReference type="EMBL" id="RCW63309.1"/>
    </source>
</evidence>
<gene>
    <name evidence="1" type="ORF">DET61_11979</name>
</gene>
<dbReference type="RefSeq" id="WP_220269773.1">
    <property type="nucleotide sequence ID" value="NZ_QPJI01000019.1"/>
</dbReference>
<protein>
    <submittedName>
        <fullName evidence="1">Uncharacterized protein</fullName>
    </submittedName>
</protein>
<comment type="caution">
    <text evidence="1">The sequence shown here is derived from an EMBL/GenBank/DDBJ whole genome shotgun (WGS) entry which is preliminary data.</text>
</comment>
<sequence length="129" mass="14180">MKNLKFSLNLTGLVDPKGDESAPVMTAEELKSNLQQLINLGMREGLITGETAAQLEDHAITIDVEEPKTTYIHAYTVAFSVSGSTHPKGEDVTPAQLREALEARIVDLTKNGEWEEAVGAPFYTYEEQD</sequence>